<gene>
    <name evidence="2" type="ORF">A0H81_04567</name>
</gene>
<keyword evidence="3" id="KW-1185">Reference proteome</keyword>
<evidence type="ECO:0000256" key="1">
    <source>
        <dbReference type="SAM" id="MobiDB-lite"/>
    </source>
</evidence>
<sequence length="85" mass="9768">MSRLKVDKIRTSPPCMMSITYTTRITRQPYNDASQFIWLVPTDDVRTHHKNPQRLHHAPEEQQEPPADTGMWSIHGGTWCGRAPG</sequence>
<protein>
    <submittedName>
        <fullName evidence="2">Uncharacterized protein</fullName>
    </submittedName>
</protein>
<dbReference type="EMBL" id="LUGG01000004">
    <property type="protein sequence ID" value="OBZ75184.1"/>
    <property type="molecule type" value="Genomic_DNA"/>
</dbReference>
<reference evidence="2 3" key="1">
    <citation type="submission" date="2016-03" db="EMBL/GenBank/DDBJ databases">
        <title>Whole genome sequencing of Grifola frondosa 9006-11.</title>
        <authorList>
            <person name="Min B."/>
            <person name="Park H."/>
            <person name="Kim J.-G."/>
            <person name="Cho H."/>
            <person name="Oh Y.-L."/>
            <person name="Kong W.-S."/>
            <person name="Choi I.-G."/>
        </authorList>
    </citation>
    <scope>NUCLEOTIDE SEQUENCE [LARGE SCALE GENOMIC DNA]</scope>
    <source>
        <strain evidence="2 3">9006-11</strain>
    </source>
</reference>
<evidence type="ECO:0000313" key="3">
    <source>
        <dbReference type="Proteomes" id="UP000092993"/>
    </source>
</evidence>
<dbReference type="Proteomes" id="UP000092993">
    <property type="component" value="Unassembled WGS sequence"/>
</dbReference>
<dbReference type="AlphaFoldDB" id="A0A1C7MJI6"/>
<accession>A0A1C7MJI6</accession>
<organism evidence="2 3">
    <name type="scientific">Grifola frondosa</name>
    <name type="common">Maitake</name>
    <name type="synonym">Polyporus frondosus</name>
    <dbReference type="NCBI Taxonomy" id="5627"/>
    <lineage>
        <taxon>Eukaryota</taxon>
        <taxon>Fungi</taxon>
        <taxon>Dikarya</taxon>
        <taxon>Basidiomycota</taxon>
        <taxon>Agaricomycotina</taxon>
        <taxon>Agaricomycetes</taxon>
        <taxon>Polyporales</taxon>
        <taxon>Grifolaceae</taxon>
        <taxon>Grifola</taxon>
    </lineage>
</organism>
<feature type="compositionally biased region" description="Basic residues" evidence="1">
    <location>
        <begin position="47"/>
        <end position="56"/>
    </location>
</feature>
<proteinExistence type="predicted"/>
<feature type="region of interest" description="Disordered" evidence="1">
    <location>
        <begin position="47"/>
        <end position="85"/>
    </location>
</feature>
<name>A0A1C7MJI6_GRIFR</name>
<evidence type="ECO:0000313" key="2">
    <source>
        <dbReference type="EMBL" id="OBZ75184.1"/>
    </source>
</evidence>
<comment type="caution">
    <text evidence="2">The sequence shown here is derived from an EMBL/GenBank/DDBJ whole genome shotgun (WGS) entry which is preliminary data.</text>
</comment>